<feature type="compositionally biased region" description="Basic residues" evidence="1">
    <location>
        <begin position="426"/>
        <end position="436"/>
    </location>
</feature>
<feature type="compositionally biased region" description="Basic residues" evidence="1">
    <location>
        <begin position="485"/>
        <end position="504"/>
    </location>
</feature>
<feature type="compositionally biased region" description="Basic residues" evidence="1">
    <location>
        <begin position="344"/>
        <end position="385"/>
    </location>
</feature>
<feature type="compositionally biased region" description="Basic residues" evidence="1">
    <location>
        <begin position="209"/>
        <end position="230"/>
    </location>
</feature>
<accession>A0A0C6FFM8</accession>
<dbReference type="SUPFAM" id="SSF81901">
    <property type="entry name" value="HCP-like"/>
    <property type="match status" value="1"/>
</dbReference>
<protein>
    <submittedName>
        <fullName evidence="2">Uncharacterized protein</fullName>
    </submittedName>
</protein>
<evidence type="ECO:0000313" key="3">
    <source>
        <dbReference type="Proteomes" id="UP000061432"/>
    </source>
</evidence>
<feature type="compositionally biased region" description="Basic and acidic residues" evidence="1">
    <location>
        <begin position="437"/>
        <end position="448"/>
    </location>
</feature>
<feature type="compositionally biased region" description="Basic residues" evidence="1">
    <location>
        <begin position="620"/>
        <end position="642"/>
    </location>
</feature>
<feature type="compositionally biased region" description="Low complexity" evidence="1">
    <location>
        <begin position="27"/>
        <end position="40"/>
    </location>
</feature>
<evidence type="ECO:0000313" key="2">
    <source>
        <dbReference type="EMBL" id="BAQ47353.1"/>
    </source>
</evidence>
<feature type="compositionally biased region" description="Basic and acidic residues" evidence="1">
    <location>
        <begin position="272"/>
        <end position="281"/>
    </location>
</feature>
<dbReference type="AlphaFoldDB" id="A0A0C6FFM8"/>
<organism evidence="2 3">
    <name type="scientific">Methylobacterium aquaticum</name>
    <dbReference type="NCBI Taxonomy" id="270351"/>
    <lineage>
        <taxon>Bacteria</taxon>
        <taxon>Pseudomonadati</taxon>
        <taxon>Pseudomonadota</taxon>
        <taxon>Alphaproteobacteria</taxon>
        <taxon>Hyphomicrobiales</taxon>
        <taxon>Methylobacteriaceae</taxon>
        <taxon>Methylobacterium</taxon>
    </lineage>
</organism>
<feature type="compositionally biased region" description="Low complexity" evidence="1">
    <location>
        <begin position="609"/>
        <end position="619"/>
    </location>
</feature>
<feature type="region of interest" description="Disordered" evidence="1">
    <location>
        <begin position="1"/>
        <end position="554"/>
    </location>
</feature>
<dbReference type="STRING" id="270351.Maq22A_c21700"/>
<dbReference type="InterPro" id="IPR011990">
    <property type="entry name" value="TPR-like_helical_dom_sf"/>
</dbReference>
<gene>
    <name evidence="2" type="ORF">Maq22A_c21700</name>
</gene>
<feature type="compositionally biased region" description="Basic and acidic residues" evidence="1">
    <location>
        <begin position="98"/>
        <end position="107"/>
    </location>
</feature>
<feature type="compositionally biased region" description="Basic and acidic residues" evidence="1">
    <location>
        <begin position="651"/>
        <end position="661"/>
    </location>
</feature>
<reference evidence="3" key="2">
    <citation type="submission" date="2015-01" db="EMBL/GenBank/DDBJ databases">
        <title>Complete genome sequence of Methylobacterium aquaticum strain 22A.</title>
        <authorList>
            <person name="Tani A."/>
            <person name="Ogura Y."/>
            <person name="Hayashi T."/>
        </authorList>
    </citation>
    <scope>NUCLEOTIDE SEQUENCE [LARGE SCALE GENOMIC DNA]</scope>
    <source>
        <strain evidence="3">MA-22A</strain>
    </source>
</reference>
<proteinExistence type="predicted"/>
<feature type="compositionally biased region" description="Basic and acidic residues" evidence="1">
    <location>
        <begin position="65"/>
        <end position="90"/>
    </location>
</feature>
<dbReference type="PATRIC" id="fig|270351.10.peg.4196"/>
<feature type="compositionally biased region" description="Basic and acidic residues" evidence="1">
    <location>
        <begin position="584"/>
        <end position="593"/>
    </location>
</feature>
<feature type="compositionally biased region" description="Basic residues" evidence="1">
    <location>
        <begin position="410"/>
        <end position="419"/>
    </location>
</feature>
<feature type="compositionally biased region" description="Basic residues" evidence="1">
    <location>
        <begin position="527"/>
        <end position="542"/>
    </location>
</feature>
<dbReference type="Proteomes" id="UP000061432">
    <property type="component" value="Chromosome"/>
</dbReference>
<sequence length="1127" mass="123245">MTPHGTPRQASRGRLPRHRAGRDGRAPRPAAGPPRGACRLARGDASQRPDPRRPRPGPAGGELHPGADRGDAAHDGRVPRRPPDPADPVRGRRRGRREARYAGHRAGDPGGHGRPRTGQARGEGRHRPDAGRAAAPCPEPAGRRDEPAHGVHRASRRRQDRGRPHPRPRVQGAAGAAQGPRRRGRPRRAGGGLCRPDRDQDPGALPGSPRRHPVHRRGLHARRRQRRQRLRQGGDRHAAEVHGGQPRPDHRDRRRLHQRHAPVRRRQSGPREPLHQDDRVPALRRARPRRDPPAHGEGPGLRPAGRVRARSGVLRRCPLPRRGLGQCPRDAHRPGEGPPGASHAARRAAGRRHRPHRALRHRRGARPADRRRHRHRRGPQGHRPPRRDDRPRPGQAAGEDRGGAGDGRRQAARRGRRGRRGEPAHGVHRAPRRRQDRGRPDHGRHLPDARGAAQGPRRRGRPGRAGGGLCRPDRGADARALQGGARRHPVHRRGLHARRRRGQRLRQGGDRHAAEVHGGQPRPDRRDRRRLYRRHGPVHRHQSGAGRPLHPHRRIPALRPLRPRRDPAPDGVAPVLPAAAALRDAADPVDRGPRPPPRLGQCPRDADPARAVARGPGAAARRRPARRSRPVRARRRRARPRCRGLTPMDGISDRSPDRMSDRTGSGRRRSLAAAHGRLWYGEAGYRLAWLALPQAGAVVAAGLLLAVAGRGEWGRPATGSPQRVAALEALRQRAGREGDLAALKELTAAAEAGEIDAATRLASLVDPLVAKAAPRSPAPRDSGRAAALYRPGAAAGDIVAIARLADLLMEDGASERERRQGCRLGLTWLDHPRVNRDMLRGEERLAEKIARCLVDPQSGVAQDPDRAGALVVDTLRLKYDRSIRQYVYGLGLQKPELIRGMQRELAARTPNGYTGPIDGRASGETVLALEREAELRPFPPQPRSIPATQTDAEQAFRSLVEAARRDAGARARLQAMADRGDAKAMANLGGLYSPVYNKGEFFAPDARRAAQLMERAAASGSPGTGIGAASLYDKGVGNLARDPAKAAALTIRAIAADPSLGNLLTDPDMSADWSPAFWGGVQRELKERGFYANPIEDRRNDALILAIRRFLRDEAAAGARPGGQRHD</sequence>
<feature type="compositionally biased region" description="Basic residues" evidence="1">
    <location>
        <begin position="252"/>
        <end position="268"/>
    </location>
</feature>
<feature type="compositionally biased region" description="Basic and acidic residues" evidence="1">
    <location>
        <begin position="386"/>
        <end position="409"/>
    </location>
</feature>
<feature type="compositionally biased region" description="Low complexity" evidence="1">
    <location>
        <begin position="314"/>
        <end position="325"/>
    </location>
</feature>
<dbReference type="EMBL" id="AP014704">
    <property type="protein sequence ID" value="BAQ47353.1"/>
    <property type="molecule type" value="Genomic_DNA"/>
</dbReference>
<feature type="compositionally biased region" description="Basic residues" evidence="1">
    <location>
        <begin position="150"/>
        <end position="168"/>
    </location>
</feature>
<evidence type="ECO:0000256" key="1">
    <source>
        <dbReference type="SAM" id="MobiDB-lite"/>
    </source>
</evidence>
<dbReference type="KEGG" id="maqu:Maq22A_c21700"/>
<reference evidence="2 3" key="1">
    <citation type="journal article" date="2015" name="Genome Announc.">
        <title>Complete Genome Sequence of Methylobacterium aquaticum Strain 22A, Isolated from Racomitrium japonicum Moss.</title>
        <authorList>
            <person name="Tani A."/>
            <person name="Ogura Y."/>
            <person name="Hayashi T."/>
            <person name="Kimbara K."/>
        </authorList>
    </citation>
    <scope>NUCLEOTIDE SEQUENCE [LARGE SCALE GENOMIC DNA]</scope>
    <source>
        <strain evidence="2 3">MA-22A</strain>
    </source>
</reference>
<dbReference type="Gene3D" id="1.25.40.10">
    <property type="entry name" value="Tetratricopeptide repeat domain"/>
    <property type="match status" value="1"/>
</dbReference>
<name>A0A0C6FFM8_9HYPH</name>
<feature type="compositionally biased region" description="Basic and acidic residues" evidence="1">
    <location>
        <begin position="41"/>
        <end position="53"/>
    </location>
</feature>
<feature type="region of interest" description="Disordered" evidence="1">
    <location>
        <begin position="582"/>
        <end position="668"/>
    </location>
</feature>
<feature type="compositionally biased region" description="Low complexity" evidence="1">
    <location>
        <begin position="169"/>
        <end position="179"/>
    </location>
</feature>